<dbReference type="Proteomes" id="UP000295674">
    <property type="component" value="Unassembled WGS sequence"/>
</dbReference>
<evidence type="ECO:0000256" key="3">
    <source>
        <dbReference type="ARBA" id="ARBA00009347"/>
    </source>
</evidence>
<dbReference type="InterPro" id="IPR050741">
    <property type="entry name" value="Acyl-CoA_dehydrogenase"/>
</dbReference>
<dbReference type="Pfam" id="PF02771">
    <property type="entry name" value="Acyl-CoA_dh_N"/>
    <property type="match status" value="1"/>
</dbReference>
<dbReference type="InterPro" id="IPR006089">
    <property type="entry name" value="Acyl-CoA_DH_CS"/>
</dbReference>
<comment type="caution">
    <text evidence="14">The sequence shown here is derived from an EMBL/GenBank/DDBJ whole genome shotgun (WGS) entry which is preliminary data.</text>
</comment>
<dbReference type="SUPFAM" id="SSF56645">
    <property type="entry name" value="Acyl-CoA dehydrogenase NM domain-like"/>
    <property type="match status" value="1"/>
</dbReference>
<dbReference type="InterPro" id="IPR046373">
    <property type="entry name" value="Acyl-CoA_Oxase/DH_mid-dom_sf"/>
</dbReference>
<dbReference type="FunFam" id="2.40.110.10:FF:000002">
    <property type="entry name" value="Acyl-CoA dehydrogenase fadE12"/>
    <property type="match status" value="1"/>
</dbReference>
<evidence type="ECO:0000256" key="9">
    <source>
        <dbReference type="ARBA" id="ARBA00042660"/>
    </source>
</evidence>
<dbReference type="InterPro" id="IPR006091">
    <property type="entry name" value="Acyl-CoA_Oxase/DH_mid-dom"/>
</dbReference>
<dbReference type="Gene3D" id="2.40.110.10">
    <property type="entry name" value="Butyryl-CoA Dehydrogenase, subunit A, domain 2"/>
    <property type="match status" value="1"/>
</dbReference>
<reference evidence="14 15" key="1">
    <citation type="submission" date="2019-03" db="EMBL/GenBank/DDBJ databases">
        <title>Draft genome sequences of novel Actinobacteria.</title>
        <authorList>
            <person name="Sahin N."/>
            <person name="Ay H."/>
            <person name="Saygin H."/>
        </authorList>
    </citation>
    <scope>NUCLEOTIDE SEQUENCE [LARGE SCALE GENOMIC DNA]</scope>
    <source>
        <strain evidence="14 15">16K309</strain>
    </source>
</reference>
<dbReference type="Gene3D" id="1.20.140.10">
    <property type="entry name" value="Butyryl-CoA Dehydrogenase, subunit A, domain 3"/>
    <property type="match status" value="1"/>
</dbReference>
<evidence type="ECO:0000256" key="5">
    <source>
        <dbReference type="ARBA" id="ARBA00022827"/>
    </source>
</evidence>
<dbReference type="Gene3D" id="1.10.540.10">
    <property type="entry name" value="Acyl-CoA dehydrogenase/oxidase, N-terminal domain"/>
    <property type="match status" value="1"/>
</dbReference>
<proteinExistence type="inferred from homology"/>
<dbReference type="PANTHER" id="PTHR48083:SF20">
    <property type="entry name" value="LONG-CHAIN SPECIFIC ACYL-COA DEHYDROGENASE, MITOCHONDRIAL"/>
    <property type="match status" value="1"/>
</dbReference>
<dbReference type="InterPro" id="IPR036250">
    <property type="entry name" value="AcylCo_DH-like_C"/>
</dbReference>
<evidence type="ECO:0000256" key="4">
    <source>
        <dbReference type="ARBA" id="ARBA00022630"/>
    </source>
</evidence>
<keyword evidence="5 10" id="KW-0274">FAD</keyword>
<dbReference type="AlphaFoldDB" id="A0A4R4VKH3"/>
<dbReference type="GO" id="GO:0003995">
    <property type="term" value="F:acyl-CoA dehydrogenase activity"/>
    <property type="evidence" value="ECO:0007669"/>
    <property type="project" value="InterPro"/>
</dbReference>
<dbReference type="Pfam" id="PF00441">
    <property type="entry name" value="Acyl-CoA_dh_1"/>
    <property type="match status" value="1"/>
</dbReference>
<evidence type="ECO:0000259" key="11">
    <source>
        <dbReference type="Pfam" id="PF00441"/>
    </source>
</evidence>
<feature type="domain" description="Acyl-CoA dehydrogenase/oxidase N-terminal" evidence="13">
    <location>
        <begin position="14"/>
        <end position="127"/>
    </location>
</feature>
<comment type="pathway">
    <text evidence="2">Siderophore biosynthesis; mycobactin biosynthesis.</text>
</comment>
<keyword evidence="15" id="KW-1185">Reference proteome</keyword>
<evidence type="ECO:0000313" key="15">
    <source>
        <dbReference type="Proteomes" id="UP000295674"/>
    </source>
</evidence>
<dbReference type="InterPro" id="IPR009100">
    <property type="entry name" value="AcylCoA_DH/oxidase_NM_dom_sf"/>
</dbReference>
<dbReference type="PROSITE" id="PS00072">
    <property type="entry name" value="ACYL_COA_DH_1"/>
    <property type="match status" value="1"/>
</dbReference>
<feature type="domain" description="Acyl-CoA oxidase/dehydrogenase middle" evidence="12">
    <location>
        <begin position="131"/>
        <end position="226"/>
    </location>
</feature>
<sequence length="392" mass="42355">MSSTVSLPRTIFDADHEAFRDVARRFAEREVAPHLAEWADAGRVDPAIYRTAGELGLLGVGVDERFGGGGVDDFRFNAVLIEELCRIGGQAVTMSLSGFNDLVAPYLNALGSDEQKQRFLAPLCTGEKIAAIAMSEPAAGSDLAAVTTTATRDGDHYVVSGAKTFISNGMLADLFIAVVKTEPAAGKHGISLLVMEADAPGFSRTGPLRKIGLAAQDTAELHFDGVRVPRANLLGQEGEGFGYLRHHLAQERLSIAVASMALMRRTFGTALEHAVTRTAFGRRIADFQANRFYLAELATEIEIAQSFVDRCILAAAQHDLDEITAAMAKWWVTELHSKVVNRAVQLHGGYGFMAEYDVAADYLDSRGSTLYGGTTEVMKEIIGRRLISSRSD</sequence>
<evidence type="ECO:0000256" key="10">
    <source>
        <dbReference type="RuleBase" id="RU362125"/>
    </source>
</evidence>
<dbReference type="EMBL" id="SMKS01000045">
    <property type="protein sequence ID" value="TDD02794.1"/>
    <property type="molecule type" value="Genomic_DNA"/>
</dbReference>
<evidence type="ECO:0000259" key="12">
    <source>
        <dbReference type="Pfam" id="PF02770"/>
    </source>
</evidence>
<evidence type="ECO:0000256" key="8">
    <source>
        <dbReference type="ARBA" id="ARBA00040394"/>
    </source>
</evidence>
<evidence type="ECO:0000256" key="2">
    <source>
        <dbReference type="ARBA" id="ARBA00005102"/>
    </source>
</evidence>
<evidence type="ECO:0000256" key="7">
    <source>
        <dbReference type="ARBA" id="ARBA00037085"/>
    </source>
</evidence>
<evidence type="ECO:0000259" key="13">
    <source>
        <dbReference type="Pfam" id="PF02771"/>
    </source>
</evidence>
<evidence type="ECO:0000313" key="14">
    <source>
        <dbReference type="EMBL" id="TDD02794.1"/>
    </source>
</evidence>
<dbReference type="PANTHER" id="PTHR48083">
    <property type="entry name" value="MEDIUM-CHAIN SPECIFIC ACYL-COA DEHYDROGENASE, MITOCHONDRIAL-RELATED"/>
    <property type="match status" value="1"/>
</dbReference>
<accession>A0A4R4VKH3</accession>
<evidence type="ECO:0000256" key="6">
    <source>
        <dbReference type="ARBA" id="ARBA00023002"/>
    </source>
</evidence>
<dbReference type="SUPFAM" id="SSF47203">
    <property type="entry name" value="Acyl-CoA dehydrogenase C-terminal domain-like"/>
    <property type="match status" value="1"/>
</dbReference>
<comment type="similarity">
    <text evidence="3 10">Belongs to the acyl-CoA dehydrogenase family.</text>
</comment>
<protein>
    <recommendedName>
        <fullName evidence="8">Acyl-[acyl-carrier-protein] dehydrogenase MbtN</fullName>
    </recommendedName>
    <alternativeName>
        <fullName evidence="9">Mycobactin synthase protein N</fullName>
    </alternativeName>
</protein>
<dbReference type="FunFam" id="1.20.140.10:FF:000001">
    <property type="entry name" value="Acyl-CoA dehydrogenase"/>
    <property type="match status" value="1"/>
</dbReference>
<dbReference type="GO" id="GO:0050660">
    <property type="term" value="F:flavin adenine dinucleotide binding"/>
    <property type="evidence" value="ECO:0007669"/>
    <property type="project" value="InterPro"/>
</dbReference>
<dbReference type="InterPro" id="IPR037069">
    <property type="entry name" value="AcylCoA_DH/ox_N_sf"/>
</dbReference>
<dbReference type="InterPro" id="IPR009075">
    <property type="entry name" value="AcylCo_DH/oxidase_C"/>
</dbReference>
<comment type="function">
    <text evidence="7">Catalyzes the dehydrogenation at the alpha-beta position of ACP-bound acyl chains. This results in the introduction of a double bond in the lipidic chain, which is further transferred to the epsilon-amino group of lysine residue in the mycobactin core by MbtK.</text>
</comment>
<dbReference type="InterPro" id="IPR013786">
    <property type="entry name" value="AcylCoA_DH/ox_N"/>
</dbReference>
<dbReference type="GO" id="GO:0033539">
    <property type="term" value="P:fatty acid beta-oxidation using acyl-CoA dehydrogenase"/>
    <property type="evidence" value="ECO:0007669"/>
    <property type="project" value="TreeGrafter"/>
</dbReference>
<comment type="cofactor">
    <cofactor evidence="1 10">
        <name>FAD</name>
        <dbReference type="ChEBI" id="CHEBI:57692"/>
    </cofactor>
</comment>
<keyword evidence="6 10" id="KW-0560">Oxidoreductase</keyword>
<dbReference type="GO" id="GO:0005737">
    <property type="term" value="C:cytoplasm"/>
    <property type="evidence" value="ECO:0007669"/>
    <property type="project" value="TreeGrafter"/>
</dbReference>
<gene>
    <name evidence="14" type="ORF">E1181_21935</name>
</gene>
<dbReference type="RefSeq" id="WP_132677531.1">
    <property type="nucleotide sequence ID" value="NZ_SMKS01000045.1"/>
</dbReference>
<dbReference type="Pfam" id="PF02770">
    <property type="entry name" value="Acyl-CoA_dh_M"/>
    <property type="match status" value="1"/>
</dbReference>
<name>A0A4R4VKH3_9PSEU</name>
<feature type="domain" description="Acyl-CoA dehydrogenase/oxidase C-terminal" evidence="11">
    <location>
        <begin position="238"/>
        <end position="386"/>
    </location>
</feature>
<keyword evidence="4 10" id="KW-0285">Flavoprotein</keyword>
<evidence type="ECO:0000256" key="1">
    <source>
        <dbReference type="ARBA" id="ARBA00001974"/>
    </source>
</evidence>
<dbReference type="OrthoDB" id="8876745at2"/>
<organism evidence="14 15">
    <name type="scientific">Saccharopolyspora terrae</name>
    <dbReference type="NCBI Taxonomy" id="2530384"/>
    <lineage>
        <taxon>Bacteria</taxon>
        <taxon>Bacillati</taxon>
        <taxon>Actinomycetota</taxon>
        <taxon>Actinomycetes</taxon>
        <taxon>Pseudonocardiales</taxon>
        <taxon>Pseudonocardiaceae</taxon>
        <taxon>Saccharopolyspora</taxon>
    </lineage>
</organism>